<sequence length="146" mass="16800">MIEANELRLGNLLVWNPKLSNPQITLLPMMVEVAVIAQDKIGYTPFQLEQRVEPFEDDLIVKMETIFKSKGEFEPVILTNDILEQSGFILNNGAYQLKGFYPQIFSRGKIWFASLVPGSMEIELRYLHQLQNLYHTLSGEELEIVL</sequence>
<gene>
    <name evidence="1" type="ORF">OCK74_24710</name>
</gene>
<dbReference type="Proteomes" id="UP001155483">
    <property type="component" value="Unassembled WGS sequence"/>
</dbReference>
<organism evidence="1 2">
    <name type="scientific">Paraflavisolibacter caeni</name>
    <dbReference type="NCBI Taxonomy" id="2982496"/>
    <lineage>
        <taxon>Bacteria</taxon>
        <taxon>Pseudomonadati</taxon>
        <taxon>Bacteroidota</taxon>
        <taxon>Chitinophagia</taxon>
        <taxon>Chitinophagales</taxon>
        <taxon>Chitinophagaceae</taxon>
        <taxon>Paraflavisolibacter</taxon>
    </lineage>
</organism>
<protein>
    <submittedName>
        <fullName evidence="1">Uncharacterized protein</fullName>
    </submittedName>
</protein>
<reference evidence="1" key="2">
    <citation type="submission" date="2023-04" db="EMBL/GenBank/DDBJ databases">
        <title>Paracnuella aquatica gen. nov., sp. nov., a member of the family Chitinophagaceae isolated from a hot spring.</title>
        <authorList>
            <person name="Wang C."/>
        </authorList>
    </citation>
    <scope>NUCLEOTIDE SEQUENCE</scope>
    <source>
        <strain evidence="1">LB-8</strain>
    </source>
</reference>
<name>A0A9X2XQ11_9BACT</name>
<dbReference type="EMBL" id="JAOTIF010000032">
    <property type="protein sequence ID" value="MCU7552344.1"/>
    <property type="molecule type" value="Genomic_DNA"/>
</dbReference>
<accession>A0A9X2XQ11</accession>
<evidence type="ECO:0000313" key="1">
    <source>
        <dbReference type="EMBL" id="MCU7552344.1"/>
    </source>
</evidence>
<dbReference type="RefSeq" id="WP_279299779.1">
    <property type="nucleotide sequence ID" value="NZ_JAOTIF010000032.1"/>
</dbReference>
<keyword evidence="2" id="KW-1185">Reference proteome</keyword>
<comment type="caution">
    <text evidence="1">The sequence shown here is derived from an EMBL/GenBank/DDBJ whole genome shotgun (WGS) entry which is preliminary data.</text>
</comment>
<reference evidence="1" key="1">
    <citation type="submission" date="2022-09" db="EMBL/GenBank/DDBJ databases">
        <authorList>
            <person name="Yuan C."/>
            <person name="Ke Z."/>
        </authorList>
    </citation>
    <scope>NUCLEOTIDE SEQUENCE</scope>
    <source>
        <strain evidence="1">LB-8</strain>
    </source>
</reference>
<dbReference type="AlphaFoldDB" id="A0A9X2XQ11"/>
<evidence type="ECO:0000313" key="2">
    <source>
        <dbReference type="Proteomes" id="UP001155483"/>
    </source>
</evidence>
<proteinExistence type="predicted"/>